<dbReference type="EMBL" id="QMQA01000060">
    <property type="protein sequence ID" value="RLE14106.1"/>
    <property type="molecule type" value="Genomic_DNA"/>
</dbReference>
<keyword evidence="2 3" id="KW-0802">TPR repeat</keyword>
<dbReference type="Proteomes" id="UP000280417">
    <property type="component" value="Unassembled WGS sequence"/>
</dbReference>
<dbReference type="InterPro" id="IPR050498">
    <property type="entry name" value="Ycf3"/>
</dbReference>
<dbReference type="InterPro" id="IPR019734">
    <property type="entry name" value="TPR_rpt"/>
</dbReference>
<gene>
    <name evidence="5" type="ORF">DRJ04_03000</name>
</gene>
<reference evidence="5 6" key="1">
    <citation type="submission" date="2018-06" db="EMBL/GenBank/DDBJ databases">
        <title>Extensive metabolic versatility and redundancy in microbially diverse, dynamic hydrothermal sediments.</title>
        <authorList>
            <person name="Dombrowski N."/>
            <person name="Teske A."/>
            <person name="Baker B.J."/>
        </authorList>
    </citation>
    <scope>NUCLEOTIDE SEQUENCE [LARGE SCALE GENOMIC DNA]</scope>
    <source>
        <strain evidence="5">B3_G15</strain>
    </source>
</reference>
<evidence type="ECO:0000256" key="1">
    <source>
        <dbReference type="ARBA" id="ARBA00022737"/>
    </source>
</evidence>
<keyword evidence="1" id="KW-0677">Repeat</keyword>
<evidence type="ECO:0000256" key="4">
    <source>
        <dbReference type="SAM" id="Phobius"/>
    </source>
</evidence>
<organism evidence="5 6">
    <name type="scientific">Aerophobetes bacterium</name>
    <dbReference type="NCBI Taxonomy" id="2030807"/>
    <lineage>
        <taxon>Bacteria</taxon>
        <taxon>Candidatus Aerophobota</taxon>
    </lineage>
</organism>
<keyword evidence="4" id="KW-0812">Transmembrane</keyword>
<evidence type="ECO:0000256" key="3">
    <source>
        <dbReference type="PROSITE-ProRule" id="PRU00339"/>
    </source>
</evidence>
<name>A0A662DJM7_UNCAE</name>
<evidence type="ECO:0008006" key="7">
    <source>
        <dbReference type="Google" id="ProtNLM"/>
    </source>
</evidence>
<dbReference type="SMART" id="SM00028">
    <property type="entry name" value="TPR"/>
    <property type="match status" value="4"/>
</dbReference>
<feature type="transmembrane region" description="Helical" evidence="4">
    <location>
        <begin position="119"/>
        <end position="141"/>
    </location>
</feature>
<protein>
    <recommendedName>
        <fullName evidence="7">Tetratricopeptide repeat protein</fullName>
    </recommendedName>
</protein>
<evidence type="ECO:0000313" key="6">
    <source>
        <dbReference type="Proteomes" id="UP000280417"/>
    </source>
</evidence>
<feature type="repeat" description="TPR" evidence="3">
    <location>
        <begin position="147"/>
        <end position="180"/>
    </location>
</feature>
<sequence length="307" mass="35801">MKRQGTLNELREWIEEYKKYLMNLGELGDKIVQVLILRDKINNLMHKLEEKGADLSVEKSKLDTLDHIIKDEPQTVWKKLKDCIDPATYRVKQKIPPCNWWWYLDQIIRNKKKQLINKWIKRTVIGVSFVTCLYFIFVYAIPKPDPYTTCIQEGERLLQKGKINPALQTYQKATYLNPEKPYAYLMVGVIYQFLGEDERAKKYFREAKKRYTSSYDFHLERGTIWMKLGKFSAAEEDAKQALKLNPASAETHFLLGNAYEAQDKIAQAIAEFSIVSEMKTDPKLIVIARYKIGMLSLKQVSSSPASR</sequence>
<evidence type="ECO:0000313" key="5">
    <source>
        <dbReference type="EMBL" id="RLE14106.1"/>
    </source>
</evidence>
<evidence type="ECO:0000256" key="2">
    <source>
        <dbReference type="ARBA" id="ARBA00022803"/>
    </source>
</evidence>
<keyword evidence="4" id="KW-1133">Transmembrane helix</keyword>
<accession>A0A662DJM7</accession>
<dbReference type="InterPro" id="IPR011990">
    <property type="entry name" value="TPR-like_helical_dom_sf"/>
</dbReference>
<keyword evidence="4" id="KW-0472">Membrane</keyword>
<dbReference type="AlphaFoldDB" id="A0A662DJM7"/>
<comment type="caution">
    <text evidence="5">The sequence shown here is derived from an EMBL/GenBank/DDBJ whole genome shotgun (WGS) entry which is preliminary data.</text>
</comment>
<feature type="repeat" description="TPR" evidence="3">
    <location>
        <begin position="215"/>
        <end position="248"/>
    </location>
</feature>
<dbReference type="Pfam" id="PF13414">
    <property type="entry name" value="TPR_11"/>
    <property type="match status" value="1"/>
</dbReference>
<dbReference type="PANTHER" id="PTHR44858:SF1">
    <property type="entry name" value="UDP-N-ACETYLGLUCOSAMINE--PEPTIDE N-ACETYLGLUCOSAMINYLTRANSFERASE SPINDLY-RELATED"/>
    <property type="match status" value="1"/>
</dbReference>
<dbReference type="PANTHER" id="PTHR44858">
    <property type="entry name" value="TETRATRICOPEPTIDE REPEAT PROTEIN 6"/>
    <property type="match status" value="1"/>
</dbReference>
<dbReference type="PROSITE" id="PS50005">
    <property type="entry name" value="TPR"/>
    <property type="match status" value="2"/>
</dbReference>
<dbReference type="Pfam" id="PF13432">
    <property type="entry name" value="TPR_16"/>
    <property type="match status" value="1"/>
</dbReference>
<dbReference type="SUPFAM" id="SSF48452">
    <property type="entry name" value="TPR-like"/>
    <property type="match status" value="1"/>
</dbReference>
<dbReference type="Gene3D" id="1.25.40.10">
    <property type="entry name" value="Tetratricopeptide repeat domain"/>
    <property type="match status" value="1"/>
</dbReference>
<proteinExistence type="predicted"/>